<feature type="compositionally biased region" description="Basic and acidic residues" evidence="1">
    <location>
        <begin position="465"/>
        <end position="481"/>
    </location>
</feature>
<feature type="region of interest" description="Disordered" evidence="1">
    <location>
        <begin position="728"/>
        <end position="801"/>
    </location>
</feature>
<dbReference type="AlphaFoldDB" id="A0A9P4HII0"/>
<keyword evidence="2" id="KW-1133">Transmembrane helix</keyword>
<feature type="compositionally biased region" description="Polar residues" evidence="1">
    <location>
        <begin position="377"/>
        <end position="388"/>
    </location>
</feature>
<gene>
    <name evidence="3" type="ORF">EK21DRAFT_55988</name>
</gene>
<sequence>MTSTAFEAALTAPDDDLSNKQLHMLVEASDYSGSTLPRIAEAYLRAFCDRTVSHVRRRWIGLALVGMLGASSAVVAHMKTLDLMLQGLGDVILGAEEREETRVIAGIIVRQALALRIPYASFWSSDKVRHSAPNFPQDSGPRWMSEFQVFLDTLGDLALANPVTDPSILYPVSVWTSDGFRWVSPNGSLPVVIVQHETVTVVLPDDQQSRSQFLEVPITSIAGTKTRASAPLHDSQAQSPDQEPWDLVLNLKRRAWTHLLNSSRCKARETTILFGTSSEAKECEMAIIELRDASTKAMGASQPHQLGMRSQPAQQSNDEVQGEVHDVPPQTRTTRAAVKDSEESDANLSDGDTASHVLEPNQKNQTTHGTGKLPKVSQATKLRASQQSRKQRDEFDLPEETGTRSAALKRAPKGKYTTAQSKPEKMGTEKLSIAKSEPSSQGGRKTRSKRKAENDDDFVSTGLDAAEKQSIKRNTKLDRSQKRTNGRNAVRSEQVQKAPSSIASTRTPLIAALLGVNKPGQATKATVHRPAREKQLSALPSTPTPHRPSVPTPRPKTPTVQGRSLAASAPLVPSSPPLKRRLEERHSSPRRVQPEAEVLSSNSKPVPASPHAESTAISGHATQGDVDLEKVKADMQTAKLDPFQQRREGPAASLFMRRLTGDGTTNATTDHAQRSSQEQPIQIDDRSSNFDEEDPALKCASQPTPQAEAAEKMEDSIAAAPQQVIDGTQAGPAAQPQNDLDADPDATLVNDDSEELPLETKASSLHFRSSPPRPGSSSCHSSTSAVSDRSSQPPMPTSEAEEMEWEATLQPHQRALHDLLIRVSNRVLRHIVDNETAVTDIADAYASDGEHLLDQVLRHHNAAYADAWENMETKKRAMRKDMEKSIKTLAKGRRKVGAIA</sequence>
<feature type="compositionally biased region" description="Pro residues" evidence="1">
    <location>
        <begin position="542"/>
        <end position="556"/>
    </location>
</feature>
<evidence type="ECO:0000313" key="3">
    <source>
        <dbReference type="EMBL" id="KAF2034647.1"/>
    </source>
</evidence>
<feature type="compositionally biased region" description="Polar residues" evidence="1">
    <location>
        <begin position="491"/>
        <end position="504"/>
    </location>
</feature>
<proteinExistence type="predicted"/>
<evidence type="ECO:0000313" key="4">
    <source>
        <dbReference type="Proteomes" id="UP000799777"/>
    </source>
</evidence>
<name>A0A9P4HII0_9PLEO</name>
<feature type="region of interest" description="Disordered" evidence="1">
    <location>
        <begin position="295"/>
        <end position="504"/>
    </location>
</feature>
<feature type="compositionally biased region" description="Polar residues" evidence="1">
    <location>
        <begin position="662"/>
        <end position="680"/>
    </location>
</feature>
<keyword evidence="2" id="KW-0812">Transmembrane</keyword>
<feature type="region of interest" description="Disordered" evidence="1">
    <location>
        <begin position="661"/>
        <end position="715"/>
    </location>
</feature>
<comment type="caution">
    <text evidence="3">The sequence shown here is derived from an EMBL/GenBank/DDBJ whole genome shotgun (WGS) entry which is preliminary data.</text>
</comment>
<evidence type="ECO:0000256" key="2">
    <source>
        <dbReference type="SAM" id="Phobius"/>
    </source>
</evidence>
<feature type="compositionally biased region" description="Low complexity" evidence="1">
    <location>
        <begin position="775"/>
        <end position="787"/>
    </location>
</feature>
<protein>
    <submittedName>
        <fullName evidence="3">Uncharacterized protein</fullName>
    </submittedName>
</protein>
<organism evidence="3 4">
    <name type="scientific">Setomelanomma holmii</name>
    <dbReference type="NCBI Taxonomy" id="210430"/>
    <lineage>
        <taxon>Eukaryota</taxon>
        <taxon>Fungi</taxon>
        <taxon>Dikarya</taxon>
        <taxon>Ascomycota</taxon>
        <taxon>Pezizomycotina</taxon>
        <taxon>Dothideomycetes</taxon>
        <taxon>Pleosporomycetidae</taxon>
        <taxon>Pleosporales</taxon>
        <taxon>Pleosporineae</taxon>
        <taxon>Phaeosphaeriaceae</taxon>
        <taxon>Setomelanomma</taxon>
    </lineage>
</organism>
<dbReference type="OrthoDB" id="5374844at2759"/>
<dbReference type="Proteomes" id="UP000799777">
    <property type="component" value="Unassembled WGS sequence"/>
</dbReference>
<keyword evidence="4" id="KW-1185">Reference proteome</keyword>
<keyword evidence="2" id="KW-0472">Membrane</keyword>
<accession>A0A9P4HII0</accession>
<feature type="region of interest" description="Disordered" evidence="1">
    <location>
        <begin position="521"/>
        <end position="623"/>
    </location>
</feature>
<reference evidence="3" key="1">
    <citation type="journal article" date="2020" name="Stud. Mycol.">
        <title>101 Dothideomycetes genomes: a test case for predicting lifestyles and emergence of pathogens.</title>
        <authorList>
            <person name="Haridas S."/>
            <person name="Albert R."/>
            <person name="Binder M."/>
            <person name="Bloem J."/>
            <person name="Labutti K."/>
            <person name="Salamov A."/>
            <person name="Andreopoulos B."/>
            <person name="Baker S."/>
            <person name="Barry K."/>
            <person name="Bills G."/>
            <person name="Bluhm B."/>
            <person name="Cannon C."/>
            <person name="Castanera R."/>
            <person name="Culley D."/>
            <person name="Daum C."/>
            <person name="Ezra D."/>
            <person name="Gonzalez J."/>
            <person name="Henrissat B."/>
            <person name="Kuo A."/>
            <person name="Liang C."/>
            <person name="Lipzen A."/>
            <person name="Lutzoni F."/>
            <person name="Magnuson J."/>
            <person name="Mondo S."/>
            <person name="Nolan M."/>
            <person name="Ohm R."/>
            <person name="Pangilinan J."/>
            <person name="Park H.-J."/>
            <person name="Ramirez L."/>
            <person name="Alfaro M."/>
            <person name="Sun H."/>
            <person name="Tritt A."/>
            <person name="Yoshinaga Y."/>
            <person name="Zwiers L.-H."/>
            <person name="Turgeon B."/>
            <person name="Goodwin S."/>
            <person name="Spatafora J."/>
            <person name="Crous P."/>
            <person name="Grigoriev I."/>
        </authorList>
    </citation>
    <scope>NUCLEOTIDE SEQUENCE</scope>
    <source>
        <strain evidence="3">CBS 110217</strain>
    </source>
</reference>
<feature type="transmembrane region" description="Helical" evidence="2">
    <location>
        <begin position="59"/>
        <end position="78"/>
    </location>
</feature>
<dbReference type="EMBL" id="ML978160">
    <property type="protein sequence ID" value="KAF2034647.1"/>
    <property type="molecule type" value="Genomic_DNA"/>
</dbReference>
<evidence type="ECO:0000256" key="1">
    <source>
        <dbReference type="SAM" id="MobiDB-lite"/>
    </source>
</evidence>